<sequence length="94" mass="9311">MAPVPAGVALAVVRAVRELLTNVARHAGGASAELVVSRAGAGAVVVVRDGGPGFVVEDVPEHRRGLRASVVERVAAVGGAAEVESAPGTGRRPA</sequence>
<keyword evidence="1" id="KW-0808">Transferase</keyword>
<proteinExistence type="predicted"/>
<dbReference type="EMBL" id="CP016793">
    <property type="protein sequence ID" value="ANZ40186.1"/>
    <property type="molecule type" value="Genomic_DNA"/>
</dbReference>
<dbReference type="GO" id="GO:0000160">
    <property type="term" value="P:phosphorelay signal transduction system"/>
    <property type="evidence" value="ECO:0007669"/>
    <property type="project" value="UniProtKB-KW"/>
</dbReference>
<evidence type="ECO:0000259" key="4">
    <source>
        <dbReference type="Pfam" id="PF02518"/>
    </source>
</evidence>
<reference evidence="5 6" key="1">
    <citation type="submission" date="2016-07" db="EMBL/GenBank/DDBJ databases">
        <title>Complete genome sequence of the Lentzea guizhouensis DHS C013.</title>
        <authorList>
            <person name="Cao C."/>
        </authorList>
    </citation>
    <scope>NUCLEOTIDE SEQUENCE [LARGE SCALE GENOMIC DNA]</scope>
    <source>
        <strain evidence="5 6">DHS C013</strain>
    </source>
</reference>
<keyword evidence="2" id="KW-0418">Kinase</keyword>
<dbReference type="InterPro" id="IPR036890">
    <property type="entry name" value="HATPase_C_sf"/>
</dbReference>
<gene>
    <name evidence="5" type="ORF">BBK82_33305</name>
</gene>
<evidence type="ECO:0000256" key="1">
    <source>
        <dbReference type="ARBA" id="ARBA00022679"/>
    </source>
</evidence>
<organism evidence="5 6">
    <name type="scientific">Lentzea guizhouensis</name>
    <dbReference type="NCBI Taxonomy" id="1586287"/>
    <lineage>
        <taxon>Bacteria</taxon>
        <taxon>Bacillati</taxon>
        <taxon>Actinomycetota</taxon>
        <taxon>Actinomycetes</taxon>
        <taxon>Pseudonocardiales</taxon>
        <taxon>Pseudonocardiaceae</taxon>
        <taxon>Lentzea</taxon>
    </lineage>
</organism>
<dbReference type="PANTHER" id="PTHR24421:SF61">
    <property type="entry name" value="OXYGEN SENSOR HISTIDINE KINASE NREB"/>
    <property type="match status" value="1"/>
</dbReference>
<dbReference type="AlphaFoldDB" id="A0A1B2HR18"/>
<feature type="domain" description="Histidine kinase/HSP90-like ATPase" evidence="4">
    <location>
        <begin position="9"/>
        <end position="90"/>
    </location>
</feature>
<dbReference type="STRING" id="1586287.BBK82_33305"/>
<dbReference type="GO" id="GO:0016301">
    <property type="term" value="F:kinase activity"/>
    <property type="evidence" value="ECO:0007669"/>
    <property type="project" value="UniProtKB-KW"/>
</dbReference>
<protein>
    <recommendedName>
        <fullName evidence="4">Histidine kinase/HSP90-like ATPase domain-containing protein</fullName>
    </recommendedName>
</protein>
<evidence type="ECO:0000313" key="5">
    <source>
        <dbReference type="EMBL" id="ANZ40186.1"/>
    </source>
</evidence>
<dbReference type="InterPro" id="IPR050482">
    <property type="entry name" value="Sensor_HK_TwoCompSys"/>
</dbReference>
<dbReference type="SUPFAM" id="SSF55874">
    <property type="entry name" value="ATPase domain of HSP90 chaperone/DNA topoisomerase II/histidine kinase"/>
    <property type="match status" value="1"/>
</dbReference>
<name>A0A1B2HR18_9PSEU</name>
<evidence type="ECO:0000256" key="2">
    <source>
        <dbReference type="ARBA" id="ARBA00022777"/>
    </source>
</evidence>
<dbReference type="PANTHER" id="PTHR24421">
    <property type="entry name" value="NITRATE/NITRITE SENSOR PROTEIN NARX-RELATED"/>
    <property type="match status" value="1"/>
</dbReference>
<dbReference type="Pfam" id="PF02518">
    <property type="entry name" value="HATPase_c"/>
    <property type="match status" value="1"/>
</dbReference>
<dbReference type="Proteomes" id="UP000093053">
    <property type="component" value="Chromosome"/>
</dbReference>
<dbReference type="KEGG" id="led:BBK82_33305"/>
<keyword evidence="3" id="KW-0902">Two-component regulatory system</keyword>
<keyword evidence="6" id="KW-1185">Reference proteome</keyword>
<evidence type="ECO:0000256" key="3">
    <source>
        <dbReference type="ARBA" id="ARBA00023012"/>
    </source>
</evidence>
<accession>A0A1B2HR18</accession>
<evidence type="ECO:0000313" key="6">
    <source>
        <dbReference type="Proteomes" id="UP000093053"/>
    </source>
</evidence>
<dbReference type="InterPro" id="IPR003594">
    <property type="entry name" value="HATPase_dom"/>
</dbReference>
<dbReference type="Gene3D" id="3.30.565.10">
    <property type="entry name" value="Histidine kinase-like ATPase, C-terminal domain"/>
    <property type="match status" value="1"/>
</dbReference>